<reference evidence="2 3" key="1">
    <citation type="submission" date="2021-06" db="EMBL/GenBank/DDBJ databases">
        <authorList>
            <person name="Kallberg Y."/>
            <person name="Tangrot J."/>
            <person name="Rosling A."/>
        </authorList>
    </citation>
    <scope>NUCLEOTIDE SEQUENCE [LARGE SCALE GENOMIC DNA]</scope>
    <source>
        <strain evidence="2 3">120-4 pot B 10/14</strain>
    </source>
</reference>
<comment type="caution">
    <text evidence="2">The sequence shown here is derived from an EMBL/GenBank/DDBJ whole genome shotgun (WGS) entry which is preliminary data.</text>
</comment>
<dbReference type="Proteomes" id="UP000789901">
    <property type="component" value="Unassembled WGS sequence"/>
</dbReference>
<proteinExistence type="predicted"/>
<evidence type="ECO:0000256" key="1">
    <source>
        <dbReference type="SAM" id="Coils"/>
    </source>
</evidence>
<dbReference type="EMBL" id="CAJVQB010052206">
    <property type="protein sequence ID" value="CAG8835812.1"/>
    <property type="molecule type" value="Genomic_DNA"/>
</dbReference>
<gene>
    <name evidence="2" type="ORF">GMARGA_LOCUS32748</name>
</gene>
<feature type="coiled-coil region" evidence="1">
    <location>
        <begin position="48"/>
        <end position="75"/>
    </location>
</feature>
<protein>
    <submittedName>
        <fullName evidence="2">7038_t:CDS:1</fullName>
    </submittedName>
</protein>
<keyword evidence="3" id="KW-1185">Reference proteome</keyword>
<feature type="non-terminal residue" evidence="2">
    <location>
        <position position="164"/>
    </location>
</feature>
<keyword evidence="1" id="KW-0175">Coiled coil</keyword>
<evidence type="ECO:0000313" key="2">
    <source>
        <dbReference type="EMBL" id="CAG8835812.1"/>
    </source>
</evidence>
<name>A0ABN7WM82_GIGMA</name>
<organism evidence="2 3">
    <name type="scientific">Gigaspora margarita</name>
    <dbReference type="NCBI Taxonomy" id="4874"/>
    <lineage>
        <taxon>Eukaryota</taxon>
        <taxon>Fungi</taxon>
        <taxon>Fungi incertae sedis</taxon>
        <taxon>Mucoromycota</taxon>
        <taxon>Glomeromycotina</taxon>
        <taxon>Glomeromycetes</taxon>
        <taxon>Diversisporales</taxon>
        <taxon>Gigasporaceae</taxon>
        <taxon>Gigaspora</taxon>
    </lineage>
</organism>
<sequence>MSDDILGPSFFAYTNSEEEKEQQYDNQKFIQSVYEQLSDGESDSSKKTNNFTIQVESLEQALKKYEAEIGFKAIKFRMECENTRIIIQRYFICENSKERQSKKKFVDTDHRDRESKKLVENNNHSLAPYQKEFAPSLCALSQKVLDEIKFLTQECGLGAKEQYR</sequence>
<accession>A0ABN7WM82</accession>
<evidence type="ECO:0000313" key="3">
    <source>
        <dbReference type="Proteomes" id="UP000789901"/>
    </source>
</evidence>